<feature type="region of interest" description="Disordered" evidence="1">
    <location>
        <begin position="29"/>
        <end position="73"/>
    </location>
</feature>
<keyword evidence="3" id="KW-1185">Reference proteome</keyword>
<organism evidence="2 3">
    <name type="scientific">Streptomyces achromogenes</name>
    <dbReference type="NCBI Taxonomy" id="67255"/>
    <lineage>
        <taxon>Bacteria</taxon>
        <taxon>Bacillati</taxon>
        <taxon>Actinomycetota</taxon>
        <taxon>Actinomycetes</taxon>
        <taxon>Kitasatosporales</taxon>
        <taxon>Streptomycetaceae</taxon>
        <taxon>Streptomyces</taxon>
    </lineage>
</organism>
<feature type="compositionally biased region" description="Low complexity" evidence="1">
    <location>
        <begin position="38"/>
        <end position="64"/>
    </location>
</feature>
<name>A0ABU0PYC5_STRAH</name>
<evidence type="ECO:0008006" key="4">
    <source>
        <dbReference type="Google" id="ProtNLM"/>
    </source>
</evidence>
<gene>
    <name evidence="2" type="ORF">QFZ56_002351</name>
</gene>
<evidence type="ECO:0000313" key="2">
    <source>
        <dbReference type="EMBL" id="MDQ0683388.1"/>
    </source>
</evidence>
<reference evidence="2 3" key="1">
    <citation type="submission" date="2023-07" db="EMBL/GenBank/DDBJ databases">
        <title>Comparative genomics of wheat-associated soil bacteria to identify genetic determinants of phenazine resistance.</title>
        <authorList>
            <person name="Mouncey N."/>
        </authorList>
    </citation>
    <scope>NUCLEOTIDE SEQUENCE [LARGE SCALE GENOMIC DNA]</scope>
    <source>
        <strain evidence="2 3">W4I19-2</strain>
    </source>
</reference>
<sequence>MDDNTGRRRSTWLRATASAAAAAALLGGCGAGDDKAAEPSPSASAGSAAPTASGSPSPAASASSTGGGKAALTPFEADPAAVPRTGRQAEALAQAVALEPQAWGSNFRAQQPAASAPGTVAVLDAQCRWQRRPLPKTVLASLSRYSELPGAGGKGMVKVTAAVTVHATVRDADQQLSTTLEEPLRCPVQQVRTDEQIAGLMSAASPYGQGGNTYADDQVVEIGSYLTGTSAQTYRWTVARLGTVTVAVSVMGATGYKPYELEQFSSQGLSTMLSRVESELGGKS</sequence>
<dbReference type="RefSeq" id="WP_307042252.1">
    <property type="nucleotide sequence ID" value="NZ_JAUSYA010000001.1"/>
</dbReference>
<evidence type="ECO:0000313" key="3">
    <source>
        <dbReference type="Proteomes" id="UP001243364"/>
    </source>
</evidence>
<evidence type="ECO:0000256" key="1">
    <source>
        <dbReference type="SAM" id="MobiDB-lite"/>
    </source>
</evidence>
<dbReference type="PROSITE" id="PS51257">
    <property type="entry name" value="PROKAR_LIPOPROTEIN"/>
    <property type="match status" value="1"/>
</dbReference>
<dbReference type="EMBL" id="JAUSYA010000001">
    <property type="protein sequence ID" value="MDQ0683388.1"/>
    <property type="molecule type" value="Genomic_DNA"/>
</dbReference>
<accession>A0ABU0PYC5</accession>
<proteinExistence type="predicted"/>
<dbReference type="Proteomes" id="UP001243364">
    <property type="component" value="Unassembled WGS sequence"/>
</dbReference>
<comment type="caution">
    <text evidence="2">The sequence shown here is derived from an EMBL/GenBank/DDBJ whole genome shotgun (WGS) entry which is preliminary data.</text>
</comment>
<protein>
    <recommendedName>
        <fullName evidence="4">Lipoprotein</fullName>
    </recommendedName>
</protein>